<gene>
    <name evidence="10" type="ORF">DFH08DRAFT_1077364</name>
</gene>
<feature type="transmembrane region" description="Helical" evidence="6">
    <location>
        <begin position="495"/>
        <end position="518"/>
    </location>
</feature>
<dbReference type="InterPro" id="IPR049453">
    <property type="entry name" value="Memb_transporter_dom"/>
</dbReference>
<feature type="transmembrane region" description="Helical" evidence="6">
    <location>
        <begin position="713"/>
        <end position="734"/>
    </location>
</feature>
<dbReference type="PANTHER" id="PTHR37994:SF3">
    <property type="entry name" value="ER TRANSPORTER 6TM N-TERMINAL DOMAIN-CONTAINING PROTEIN"/>
    <property type="match status" value="1"/>
</dbReference>
<keyword evidence="2 6" id="KW-0812">Transmembrane</keyword>
<feature type="domain" description="Putative ER transporter 6TM N-terminal" evidence="8">
    <location>
        <begin position="34"/>
        <end position="339"/>
    </location>
</feature>
<feature type="transmembrane region" description="Helical" evidence="6">
    <location>
        <begin position="660"/>
        <end position="681"/>
    </location>
</feature>
<dbReference type="PANTHER" id="PTHR37994">
    <property type="entry name" value="ARAE_2_N DOMAIN-CONTAINING PROTEIN-RELATED"/>
    <property type="match status" value="1"/>
</dbReference>
<protein>
    <recommendedName>
        <fullName evidence="12">ER transporter 6TM N-terminal domain-containing protein</fullName>
    </recommendedName>
</protein>
<evidence type="ECO:0000256" key="2">
    <source>
        <dbReference type="ARBA" id="ARBA00022692"/>
    </source>
</evidence>
<name>A0AAD7A9Q0_9AGAR</name>
<evidence type="ECO:0000256" key="4">
    <source>
        <dbReference type="ARBA" id="ARBA00023136"/>
    </source>
</evidence>
<evidence type="ECO:0000259" key="7">
    <source>
        <dbReference type="Pfam" id="PF10334"/>
    </source>
</evidence>
<feature type="transmembrane region" description="Helical" evidence="6">
    <location>
        <begin position="754"/>
        <end position="772"/>
    </location>
</feature>
<dbReference type="Pfam" id="PF10337">
    <property type="entry name" value="ArAE_2_N"/>
    <property type="match status" value="1"/>
</dbReference>
<dbReference type="Pfam" id="PF13515">
    <property type="entry name" value="FUSC_2"/>
    <property type="match status" value="1"/>
</dbReference>
<accession>A0AAD7A9Q0</accession>
<dbReference type="Proteomes" id="UP001218218">
    <property type="component" value="Unassembled WGS sequence"/>
</dbReference>
<organism evidence="10 11">
    <name type="scientific">Mycena albidolilacea</name>
    <dbReference type="NCBI Taxonomy" id="1033008"/>
    <lineage>
        <taxon>Eukaryota</taxon>
        <taxon>Fungi</taxon>
        <taxon>Dikarya</taxon>
        <taxon>Basidiomycota</taxon>
        <taxon>Agaricomycotina</taxon>
        <taxon>Agaricomycetes</taxon>
        <taxon>Agaricomycetidae</taxon>
        <taxon>Agaricales</taxon>
        <taxon>Marasmiineae</taxon>
        <taxon>Mycenaceae</taxon>
        <taxon>Mycena</taxon>
    </lineage>
</organism>
<keyword evidence="11" id="KW-1185">Reference proteome</keyword>
<evidence type="ECO:0000256" key="3">
    <source>
        <dbReference type="ARBA" id="ARBA00022989"/>
    </source>
</evidence>
<evidence type="ECO:0000256" key="6">
    <source>
        <dbReference type="SAM" id="Phobius"/>
    </source>
</evidence>
<feature type="transmembrane region" description="Helical" evidence="6">
    <location>
        <begin position="784"/>
        <end position="803"/>
    </location>
</feature>
<evidence type="ECO:0000259" key="8">
    <source>
        <dbReference type="Pfam" id="PF10337"/>
    </source>
</evidence>
<evidence type="ECO:0000259" key="9">
    <source>
        <dbReference type="Pfam" id="PF13515"/>
    </source>
</evidence>
<dbReference type="InterPro" id="IPR018823">
    <property type="entry name" value="ArAE_2_N"/>
</dbReference>
<keyword evidence="4 6" id="KW-0472">Membrane</keyword>
<comment type="caution">
    <text evidence="10">The sequence shown here is derived from an EMBL/GenBank/DDBJ whole genome shotgun (WGS) entry which is preliminary data.</text>
</comment>
<keyword evidence="3 6" id="KW-1133">Transmembrane helix</keyword>
<dbReference type="InterPro" id="IPR018820">
    <property type="entry name" value="BRE4-related_DUF2421"/>
</dbReference>
<dbReference type="EMBL" id="JARIHO010000011">
    <property type="protein sequence ID" value="KAJ7353017.1"/>
    <property type="molecule type" value="Genomic_DNA"/>
</dbReference>
<comment type="subcellular location">
    <subcellularLocation>
        <location evidence="1">Membrane</location>
        <topology evidence="1">Multi-pass membrane protein</topology>
    </subcellularLocation>
</comment>
<dbReference type="AlphaFoldDB" id="A0AAD7A9Q0"/>
<proteinExistence type="predicted"/>
<dbReference type="GO" id="GO:0016020">
    <property type="term" value="C:membrane"/>
    <property type="evidence" value="ECO:0007669"/>
    <property type="project" value="UniProtKB-SubCell"/>
</dbReference>
<dbReference type="Pfam" id="PF10334">
    <property type="entry name" value="BRE4"/>
    <property type="match status" value="1"/>
</dbReference>
<evidence type="ECO:0000256" key="5">
    <source>
        <dbReference type="SAM" id="MobiDB-lite"/>
    </source>
</evidence>
<feature type="transmembrane region" description="Helical" evidence="6">
    <location>
        <begin position="224"/>
        <end position="247"/>
    </location>
</feature>
<evidence type="ECO:0000313" key="10">
    <source>
        <dbReference type="EMBL" id="KAJ7353017.1"/>
    </source>
</evidence>
<feature type="transmembrane region" description="Helical" evidence="6">
    <location>
        <begin position="198"/>
        <end position="217"/>
    </location>
</feature>
<feature type="compositionally biased region" description="Polar residues" evidence="5">
    <location>
        <begin position="349"/>
        <end position="363"/>
    </location>
</feature>
<feature type="transmembrane region" description="Helical" evidence="6">
    <location>
        <begin position="99"/>
        <end position="119"/>
    </location>
</feature>
<evidence type="ECO:0000256" key="1">
    <source>
        <dbReference type="ARBA" id="ARBA00004141"/>
    </source>
</evidence>
<evidence type="ECO:0000313" key="11">
    <source>
        <dbReference type="Proteomes" id="UP001218218"/>
    </source>
</evidence>
<feature type="domain" description="DUF2421" evidence="7">
    <location>
        <begin position="773"/>
        <end position="1003"/>
    </location>
</feature>
<feature type="domain" description="Integral membrane bound transporter" evidence="9">
    <location>
        <begin position="630"/>
        <end position="768"/>
    </location>
</feature>
<feature type="transmembrane region" description="Helical" evidence="6">
    <location>
        <begin position="48"/>
        <end position="67"/>
    </location>
</feature>
<sequence length="1023" mass="111859">MAALEPKAPPSLNESDLASPIKAPGPSAKSRLSFLPLWVSGPLKSPRAWKVLLRCWIAVFASFVILLPNASLRTVGTTSFFAILASLFLPPYLPVQLTIFLLSTLMIGLVSGWGIGVAAMRAANSVRDQAHIQAVVGQIQASIKANPVFQANPALAQSTAIFAGAFLDIRASAVYGGFMIIGNLIFSLIRAYAPKLLFMSIFGTIAVDIFCAVGPLFPTARYTLLNSTAISISCYMGIAILTTIFVFPETMCHALMDRFVEQLQRLQTLVEIQDGVLAAKKENAPHSQLIAQFSALRATVITAQRQLAATSGMLSLEFSWGRWNGDDLHSLEEPTVTLITRRPAAGHPASTSSTSDVHTTASTVTDSRWHETALLRSIHTRNAALEEAHGVRPADIFPLLESVTYDLRAASTAALAALRAHIVHVNRTRWRGASTGPSTALALDEAQTHLRAALADFGAVRRGELIAPFLPLLEAALADGKTRDQPISLPLRSLYVAYVFAANMSAIAEAVVGLLGAVQEIEAKRPQKARLWAPTGMRSVWKLITARGDKADGAFGEDTSPPVVDMMVHEEEKVYRKDPDSRPPTNLVQRFMNFIHRGYLWMGTAEAIFTFKYVFLSVALWIPAVVQSSAHFYYVEKGIWALIMAQTTLNIYAADQIFNYVTRLGGTLLGLVLGLVGWYAGNGNGNGNPYGAAAAFGVVVFPLVFLRVFSPELYLAGNVMCCATFALVTGYSWVDGHTVQFASPGIGWSVAWKRWALVVTGSAASFIVMMLPPKSGRKAVRMRNALSIASLSNAYGFVLSAWIRMREADEGAEKTKVDLLSPQGSWPAAFRAQLLALGEEMATIRALTGLAKWEGSIRGKWPAAEYARLVDVQVEMIAVLAQLGTSLVELEKEWQTSHLHNSNVLNPHFIADVIAVFSLISQSLRTGEPMHQVIHTNLLDRLFYHDSQRHARNPTPERESDRLDIEFIKSPSYMHYASSIVAVYQLLRYLDELHAITKDLCGEIPLTGFAGWREEYDRMHVAV</sequence>
<feature type="transmembrane region" description="Helical" evidence="6">
    <location>
        <begin position="634"/>
        <end position="653"/>
    </location>
</feature>
<reference evidence="10" key="1">
    <citation type="submission" date="2023-03" db="EMBL/GenBank/DDBJ databases">
        <title>Massive genome expansion in bonnet fungi (Mycena s.s.) driven by repeated elements and novel gene families across ecological guilds.</title>
        <authorList>
            <consortium name="Lawrence Berkeley National Laboratory"/>
            <person name="Harder C.B."/>
            <person name="Miyauchi S."/>
            <person name="Viragh M."/>
            <person name="Kuo A."/>
            <person name="Thoen E."/>
            <person name="Andreopoulos B."/>
            <person name="Lu D."/>
            <person name="Skrede I."/>
            <person name="Drula E."/>
            <person name="Henrissat B."/>
            <person name="Morin E."/>
            <person name="Kohler A."/>
            <person name="Barry K."/>
            <person name="LaButti K."/>
            <person name="Morin E."/>
            <person name="Salamov A."/>
            <person name="Lipzen A."/>
            <person name="Mereny Z."/>
            <person name="Hegedus B."/>
            <person name="Baldrian P."/>
            <person name="Stursova M."/>
            <person name="Weitz H."/>
            <person name="Taylor A."/>
            <person name="Grigoriev I.V."/>
            <person name="Nagy L.G."/>
            <person name="Martin F."/>
            <person name="Kauserud H."/>
        </authorList>
    </citation>
    <scope>NUCLEOTIDE SEQUENCE</scope>
    <source>
        <strain evidence="10">CBHHK002</strain>
    </source>
</reference>
<evidence type="ECO:0008006" key="12">
    <source>
        <dbReference type="Google" id="ProtNLM"/>
    </source>
</evidence>
<feature type="transmembrane region" description="Helical" evidence="6">
    <location>
        <begin position="599"/>
        <end position="622"/>
    </location>
</feature>
<feature type="transmembrane region" description="Helical" evidence="6">
    <location>
        <begin position="173"/>
        <end position="192"/>
    </location>
</feature>
<feature type="transmembrane region" description="Helical" evidence="6">
    <location>
        <begin position="687"/>
        <end position="706"/>
    </location>
</feature>
<feature type="region of interest" description="Disordered" evidence="5">
    <location>
        <begin position="344"/>
        <end position="363"/>
    </location>
</feature>